<organism evidence="2 3">
    <name type="scientific">Chiloscyllium punctatum</name>
    <name type="common">Brownbanded bambooshark</name>
    <name type="synonym">Hemiscyllium punctatum</name>
    <dbReference type="NCBI Taxonomy" id="137246"/>
    <lineage>
        <taxon>Eukaryota</taxon>
        <taxon>Metazoa</taxon>
        <taxon>Chordata</taxon>
        <taxon>Craniata</taxon>
        <taxon>Vertebrata</taxon>
        <taxon>Chondrichthyes</taxon>
        <taxon>Elasmobranchii</taxon>
        <taxon>Galeomorphii</taxon>
        <taxon>Galeoidea</taxon>
        <taxon>Orectolobiformes</taxon>
        <taxon>Hemiscylliidae</taxon>
        <taxon>Chiloscyllium</taxon>
    </lineage>
</organism>
<gene>
    <name evidence="2" type="ORF">chiPu_0032049</name>
</gene>
<dbReference type="EMBL" id="BEZZ01226540">
    <property type="protein sequence ID" value="GCC47695.1"/>
    <property type="molecule type" value="Genomic_DNA"/>
</dbReference>
<feature type="compositionally biased region" description="Polar residues" evidence="1">
    <location>
        <begin position="23"/>
        <end position="38"/>
    </location>
</feature>
<evidence type="ECO:0000256" key="1">
    <source>
        <dbReference type="SAM" id="MobiDB-lite"/>
    </source>
</evidence>
<dbReference type="AlphaFoldDB" id="A0A401TYJ1"/>
<accession>A0A401TYJ1</accession>
<feature type="region of interest" description="Disordered" evidence="1">
    <location>
        <begin position="1"/>
        <end position="73"/>
    </location>
</feature>
<evidence type="ECO:0000313" key="2">
    <source>
        <dbReference type="EMBL" id="GCC47695.1"/>
    </source>
</evidence>
<keyword evidence="3" id="KW-1185">Reference proteome</keyword>
<protein>
    <submittedName>
        <fullName evidence="2">Uncharacterized protein</fullName>
    </submittedName>
</protein>
<sequence>MAASASAFAGSTITDKSYWPNEARQSAQARTGSSQGDPNSAFAYDRIPSRLHSAPNVNDGGSAWRYQGGPKSR</sequence>
<evidence type="ECO:0000313" key="3">
    <source>
        <dbReference type="Proteomes" id="UP000287033"/>
    </source>
</evidence>
<name>A0A401TYJ1_CHIPU</name>
<dbReference type="Proteomes" id="UP000287033">
    <property type="component" value="Unassembled WGS sequence"/>
</dbReference>
<proteinExistence type="predicted"/>
<comment type="caution">
    <text evidence="2">The sequence shown here is derived from an EMBL/GenBank/DDBJ whole genome shotgun (WGS) entry which is preliminary data.</text>
</comment>
<reference evidence="2 3" key="1">
    <citation type="journal article" date="2018" name="Nat. Ecol. Evol.">
        <title>Shark genomes provide insights into elasmobranch evolution and the origin of vertebrates.</title>
        <authorList>
            <person name="Hara Y"/>
            <person name="Yamaguchi K"/>
            <person name="Onimaru K"/>
            <person name="Kadota M"/>
            <person name="Koyanagi M"/>
            <person name="Keeley SD"/>
            <person name="Tatsumi K"/>
            <person name="Tanaka K"/>
            <person name="Motone F"/>
            <person name="Kageyama Y"/>
            <person name="Nozu R"/>
            <person name="Adachi N"/>
            <person name="Nishimura O"/>
            <person name="Nakagawa R"/>
            <person name="Tanegashima C"/>
            <person name="Kiyatake I"/>
            <person name="Matsumoto R"/>
            <person name="Murakumo K"/>
            <person name="Nishida K"/>
            <person name="Terakita A"/>
            <person name="Kuratani S"/>
            <person name="Sato K"/>
            <person name="Hyodo S Kuraku.S."/>
        </authorList>
    </citation>
    <scope>NUCLEOTIDE SEQUENCE [LARGE SCALE GENOMIC DNA]</scope>
</reference>